<sequence length="120" mass="13672">MAFRQAAISQKMNVSECRELEKLPDVCDTEAHWMEYVLPTERSLNIHIPIVLKRMKNHAWVLPDALNQPAIAGLLEVLPSGVVQITIRQMSVVALWDERGDKNTIDQLHAVLISLRDTYL</sequence>
<proteinExistence type="predicted"/>
<gene>
    <name evidence="1" type="ORF">GCM10023116_01970</name>
</gene>
<evidence type="ECO:0000313" key="1">
    <source>
        <dbReference type="EMBL" id="GAA4647935.1"/>
    </source>
</evidence>
<reference evidence="2" key="1">
    <citation type="journal article" date="2019" name="Int. J. Syst. Evol. Microbiol.">
        <title>The Global Catalogue of Microorganisms (GCM) 10K type strain sequencing project: providing services to taxonomists for standard genome sequencing and annotation.</title>
        <authorList>
            <consortium name="The Broad Institute Genomics Platform"/>
            <consortium name="The Broad Institute Genome Sequencing Center for Infectious Disease"/>
            <person name="Wu L."/>
            <person name="Ma J."/>
        </authorList>
    </citation>
    <scope>NUCLEOTIDE SEQUENCE [LARGE SCALE GENOMIC DNA]</scope>
    <source>
        <strain evidence="2">JCM 17805</strain>
    </source>
</reference>
<organism evidence="1 2">
    <name type="scientific">Kistimonas scapharcae</name>
    <dbReference type="NCBI Taxonomy" id="1036133"/>
    <lineage>
        <taxon>Bacteria</taxon>
        <taxon>Pseudomonadati</taxon>
        <taxon>Pseudomonadota</taxon>
        <taxon>Gammaproteobacteria</taxon>
        <taxon>Oceanospirillales</taxon>
        <taxon>Endozoicomonadaceae</taxon>
        <taxon>Kistimonas</taxon>
    </lineage>
</organism>
<name>A0ABP8UXV4_9GAMM</name>
<keyword evidence="2" id="KW-1185">Reference proteome</keyword>
<dbReference type="Proteomes" id="UP001500604">
    <property type="component" value="Unassembled WGS sequence"/>
</dbReference>
<evidence type="ECO:0000313" key="2">
    <source>
        <dbReference type="Proteomes" id="UP001500604"/>
    </source>
</evidence>
<comment type="caution">
    <text evidence="1">The sequence shown here is derived from an EMBL/GenBank/DDBJ whole genome shotgun (WGS) entry which is preliminary data.</text>
</comment>
<dbReference type="EMBL" id="BAABFL010000016">
    <property type="protein sequence ID" value="GAA4647935.1"/>
    <property type="molecule type" value="Genomic_DNA"/>
</dbReference>
<accession>A0ABP8UXV4</accession>
<protein>
    <submittedName>
        <fullName evidence="1">Uncharacterized protein</fullName>
    </submittedName>
</protein>